<dbReference type="PROSITE" id="PS51677">
    <property type="entry name" value="NODB"/>
    <property type="match status" value="1"/>
</dbReference>
<dbReference type="Proteomes" id="UP000198034">
    <property type="component" value="Unassembled WGS sequence"/>
</dbReference>
<dbReference type="GO" id="GO:0005975">
    <property type="term" value="P:carbohydrate metabolic process"/>
    <property type="evidence" value="ECO:0007669"/>
    <property type="project" value="InterPro"/>
</dbReference>
<dbReference type="Gene3D" id="3.20.20.370">
    <property type="entry name" value="Glycoside hydrolase/deacetylase"/>
    <property type="match status" value="1"/>
</dbReference>
<evidence type="ECO:0000256" key="1">
    <source>
        <dbReference type="SAM" id="Phobius"/>
    </source>
</evidence>
<reference evidence="3 4" key="1">
    <citation type="journal article" date="2017" name="Infect. Genet. Evol.">
        <title>Comparative genome analysis of fish pathogen Flavobacterium columnare reveals extensive sequence diversity within the species.</title>
        <authorList>
            <person name="Kayansamruaj P."/>
            <person name="Dong H.T."/>
            <person name="Hirono I."/>
            <person name="Kondo H."/>
            <person name="Senapin S."/>
            <person name="Rodkhum C."/>
        </authorList>
    </citation>
    <scope>NUCLEOTIDE SEQUENCE [LARGE SCALE GENOMIC DNA]</scope>
    <source>
        <strain evidence="3 4">1214</strain>
    </source>
</reference>
<proteinExistence type="predicted"/>
<protein>
    <submittedName>
        <fullName evidence="3">Polysaccharide deacetylase</fullName>
    </submittedName>
</protein>
<dbReference type="GO" id="GO:0016810">
    <property type="term" value="F:hydrolase activity, acting on carbon-nitrogen (but not peptide) bonds"/>
    <property type="evidence" value="ECO:0007669"/>
    <property type="project" value="InterPro"/>
</dbReference>
<feature type="domain" description="NodB homology" evidence="2">
    <location>
        <begin position="63"/>
        <end position="240"/>
    </location>
</feature>
<dbReference type="SUPFAM" id="SSF88713">
    <property type="entry name" value="Glycoside hydrolase/deacetylase"/>
    <property type="match status" value="1"/>
</dbReference>
<dbReference type="OrthoDB" id="9812065at2"/>
<dbReference type="InterPro" id="IPR050248">
    <property type="entry name" value="Polysacc_deacetylase_ArnD"/>
</dbReference>
<keyword evidence="1" id="KW-0812">Transmembrane</keyword>
<sequence>MLKHKYISFLFFLLMSLFIYWQLSWWAYIILLLIHLGVTTWGVFDVRLKYFMPIINNFGTNEKAIALTFDDGPTEFTPQVLDLLKQYQMKATFFCIGKQLEQYPEIAERIVAEGHLIANHTYSHSNQTGFWGKKKLLEEFSKTDQLLERITQKKNKFFRPPFGVTNPHIAGAVREKKYQVIGWSIRSLDTVIEDENLIFDRITSKLTKGKIILLHDISQKTINILARLLLLLKQNEYVTLTIEEFQKQ</sequence>
<dbReference type="EMBL" id="MTCY01000006">
    <property type="protein sequence ID" value="OWP79182.1"/>
    <property type="molecule type" value="Genomic_DNA"/>
</dbReference>
<dbReference type="InterPro" id="IPR002509">
    <property type="entry name" value="NODB_dom"/>
</dbReference>
<evidence type="ECO:0000313" key="4">
    <source>
        <dbReference type="Proteomes" id="UP000198034"/>
    </source>
</evidence>
<keyword evidence="1" id="KW-1133">Transmembrane helix</keyword>
<evidence type="ECO:0000259" key="2">
    <source>
        <dbReference type="PROSITE" id="PS51677"/>
    </source>
</evidence>
<dbReference type="InterPro" id="IPR011330">
    <property type="entry name" value="Glyco_hydro/deAcase_b/a-brl"/>
</dbReference>
<keyword evidence="1" id="KW-0472">Membrane</keyword>
<organism evidence="3 4">
    <name type="scientific">Flavobacterium columnare</name>
    <dbReference type="NCBI Taxonomy" id="996"/>
    <lineage>
        <taxon>Bacteria</taxon>
        <taxon>Pseudomonadati</taxon>
        <taxon>Bacteroidota</taxon>
        <taxon>Flavobacteriia</taxon>
        <taxon>Flavobacteriales</taxon>
        <taxon>Flavobacteriaceae</taxon>
        <taxon>Flavobacterium</taxon>
    </lineage>
</organism>
<dbReference type="CDD" id="cd10917">
    <property type="entry name" value="CE4_NodB_like_6s_7s"/>
    <property type="match status" value="1"/>
</dbReference>
<name>A0A246GD04_9FLAO</name>
<comment type="caution">
    <text evidence="3">The sequence shown here is derived from an EMBL/GenBank/DDBJ whole genome shotgun (WGS) entry which is preliminary data.</text>
</comment>
<dbReference type="Pfam" id="PF01522">
    <property type="entry name" value="Polysacc_deac_1"/>
    <property type="match status" value="1"/>
</dbReference>
<accession>A0A246GD04</accession>
<gene>
    <name evidence="3" type="ORF">BWK62_03450</name>
</gene>
<evidence type="ECO:0000313" key="3">
    <source>
        <dbReference type="EMBL" id="OWP79182.1"/>
    </source>
</evidence>
<dbReference type="AlphaFoldDB" id="A0A246GD04"/>
<feature type="transmembrane region" description="Helical" evidence="1">
    <location>
        <begin position="7"/>
        <end position="23"/>
    </location>
</feature>
<dbReference type="PANTHER" id="PTHR10587">
    <property type="entry name" value="GLYCOSYL TRANSFERASE-RELATED"/>
    <property type="match status" value="1"/>
</dbReference>